<accession>A0A1Q8Q507</accession>
<feature type="transmembrane region" description="Helical" evidence="6">
    <location>
        <begin position="139"/>
        <end position="168"/>
    </location>
</feature>
<evidence type="ECO:0000256" key="6">
    <source>
        <dbReference type="SAM" id="Phobius"/>
    </source>
</evidence>
<dbReference type="STRING" id="1714264.BTO30_09730"/>
<evidence type="ECO:0000256" key="5">
    <source>
        <dbReference type="ARBA" id="ARBA00023136"/>
    </source>
</evidence>
<evidence type="ECO:0000256" key="4">
    <source>
        <dbReference type="ARBA" id="ARBA00022989"/>
    </source>
</evidence>
<evidence type="ECO:0000313" key="8">
    <source>
        <dbReference type="Proteomes" id="UP000185568"/>
    </source>
</evidence>
<dbReference type="Pfam" id="PF01810">
    <property type="entry name" value="LysE"/>
    <property type="match status" value="1"/>
</dbReference>
<sequence length="203" mass="21912">MIAFIIVVLTLFLIPGPAVMLTLAQSVSGGRRNGIFTGLGIAVGDLIHTLALVLGLSAVLMTSAHAFEIIKYLGAAYLFYLGVRAFIEKSAAFTVPSVHRVSARRSFQQAVLTEVLNPKTALFFLTFLPQFVRPDNVSVVIQLLILGLTFVGLSIAYTTLIAFLAGLVSQWLSRNKTIARWQGKVGGVVYLGLGINLALQHQK</sequence>
<comment type="subcellular location">
    <subcellularLocation>
        <location evidence="1">Cell membrane</location>
        <topology evidence="1">Multi-pass membrane protein</topology>
    </subcellularLocation>
</comment>
<protein>
    <submittedName>
        <fullName evidence="7">Lysine transporter LysE</fullName>
    </submittedName>
</protein>
<feature type="transmembrane region" description="Helical" evidence="6">
    <location>
        <begin position="69"/>
        <end position="87"/>
    </location>
</feature>
<dbReference type="GO" id="GO:0015171">
    <property type="term" value="F:amino acid transmembrane transporter activity"/>
    <property type="evidence" value="ECO:0007669"/>
    <property type="project" value="TreeGrafter"/>
</dbReference>
<organism evidence="7 8">
    <name type="scientific">Domibacillus antri</name>
    <dbReference type="NCBI Taxonomy" id="1714264"/>
    <lineage>
        <taxon>Bacteria</taxon>
        <taxon>Bacillati</taxon>
        <taxon>Bacillota</taxon>
        <taxon>Bacilli</taxon>
        <taxon>Bacillales</taxon>
        <taxon>Bacillaceae</taxon>
        <taxon>Domibacillus</taxon>
    </lineage>
</organism>
<name>A0A1Q8Q507_9BACI</name>
<evidence type="ECO:0000256" key="2">
    <source>
        <dbReference type="ARBA" id="ARBA00022475"/>
    </source>
</evidence>
<keyword evidence="2" id="KW-1003">Cell membrane</keyword>
<evidence type="ECO:0000313" key="7">
    <source>
        <dbReference type="EMBL" id="OLN22417.1"/>
    </source>
</evidence>
<keyword evidence="4 6" id="KW-1133">Transmembrane helix</keyword>
<evidence type="ECO:0000256" key="3">
    <source>
        <dbReference type="ARBA" id="ARBA00022692"/>
    </source>
</evidence>
<dbReference type="GO" id="GO:0005886">
    <property type="term" value="C:plasma membrane"/>
    <property type="evidence" value="ECO:0007669"/>
    <property type="project" value="UniProtKB-SubCell"/>
</dbReference>
<dbReference type="PANTHER" id="PTHR30086:SF20">
    <property type="entry name" value="ARGININE EXPORTER PROTEIN ARGO-RELATED"/>
    <property type="match status" value="1"/>
</dbReference>
<dbReference type="AlphaFoldDB" id="A0A1Q8Q507"/>
<keyword evidence="3 6" id="KW-0812">Transmembrane</keyword>
<keyword evidence="8" id="KW-1185">Reference proteome</keyword>
<dbReference type="InterPro" id="IPR001123">
    <property type="entry name" value="LeuE-type"/>
</dbReference>
<evidence type="ECO:0000256" key="1">
    <source>
        <dbReference type="ARBA" id="ARBA00004651"/>
    </source>
</evidence>
<comment type="caution">
    <text evidence="7">The sequence shown here is derived from an EMBL/GenBank/DDBJ whole genome shotgun (WGS) entry which is preliminary data.</text>
</comment>
<gene>
    <name evidence="7" type="ORF">BTO30_09730</name>
</gene>
<dbReference type="PIRSF" id="PIRSF006324">
    <property type="entry name" value="LeuE"/>
    <property type="match status" value="1"/>
</dbReference>
<dbReference type="OrthoDB" id="9784202at2"/>
<dbReference type="PANTHER" id="PTHR30086">
    <property type="entry name" value="ARGININE EXPORTER PROTEIN ARGO"/>
    <property type="match status" value="1"/>
</dbReference>
<dbReference type="EMBL" id="MSDU01000019">
    <property type="protein sequence ID" value="OLN22417.1"/>
    <property type="molecule type" value="Genomic_DNA"/>
</dbReference>
<feature type="transmembrane region" description="Helical" evidence="6">
    <location>
        <begin position="34"/>
        <end position="57"/>
    </location>
</feature>
<proteinExistence type="predicted"/>
<dbReference type="RefSeq" id="WP_075398535.1">
    <property type="nucleotide sequence ID" value="NZ_MSDU01000019.1"/>
</dbReference>
<dbReference type="Proteomes" id="UP000185568">
    <property type="component" value="Unassembled WGS sequence"/>
</dbReference>
<reference evidence="7 8" key="1">
    <citation type="submission" date="2016-12" db="EMBL/GenBank/DDBJ databases">
        <title>Domibacillus antri genome sequencing.</title>
        <authorList>
            <person name="Verma A."/>
            <person name="Krishnamurthi S."/>
        </authorList>
    </citation>
    <scope>NUCLEOTIDE SEQUENCE [LARGE SCALE GENOMIC DNA]</scope>
    <source>
        <strain evidence="7 8">XD80</strain>
    </source>
</reference>
<keyword evidence="5 6" id="KW-0472">Membrane</keyword>